<dbReference type="AlphaFoldDB" id="A0A1R2BWG9"/>
<dbReference type="PANTHER" id="PTHR11923:SF51">
    <property type="entry name" value="LYSOSOME MEMBRANE PROTEIN 2"/>
    <property type="match status" value="1"/>
</dbReference>
<dbReference type="Pfam" id="PF01130">
    <property type="entry name" value="CD36"/>
    <property type="match status" value="2"/>
</dbReference>
<feature type="transmembrane region" description="Helical" evidence="7">
    <location>
        <begin position="1018"/>
        <end position="1051"/>
    </location>
</feature>
<dbReference type="PANTHER" id="PTHR11923">
    <property type="entry name" value="SCAVENGER RECEPTOR CLASS B TYPE-1 SR-B1"/>
    <property type="match status" value="1"/>
</dbReference>
<accession>A0A1R2BWG9</accession>
<comment type="similarity">
    <text evidence="2">Belongs to the CD36 family.</text>
</comment>
<name>A0A1R2BWG9_9CILI</name>
<evidence type="ECO:0000256" key="1">
    <source>
        <dbReference type="ARBA" id="ARBA00004370"/>
    </source>
</evidence>
<dbReference type="GO" id="GO:0005737">
    <property type="term" value="C:cytoplasm"/>
    <property type="evidence" value="ECO:0007669"/>
    <property type="project" value="TreeGrafter"/>
</dbReference>
<evidence type="ECO:0000313" key="9">
    <source>
        <dbReference type="Proteomes" id="UP000187209"/>
    </source>
</evidence>
<keyword evidence="3 7" id="KW-0812">Transmembrane</keyword>
<evidence type="ECO:0000256" key="4">
    <source>
        <dbReference type="ARBA" id="ARBA00022989"/>
    </source>
</evidence>
<dbReference type="GO" id="GO:0005044">
    <property type="term" value="F:scavenger receptor activity"/>
    <property type="evidence" value="ECO:0007669"/>
    <property type="project" value="TreeGrafter"/>
</dbReference>
<evidence type="ECO:0000256" key="6">
    <source>
        <dbReference type="ARBA" id="ARBA00023180"/>
    </source>
</evidence>
<comment type="caution">
    <text evidence="8">The sequence shown here is derived from an EMBL/GenBank/DDBJ whole genome shotgun (WGS) entry which is preliminary data.</text>
</comment>
<comment type="subcellular location">
    <subcellularLocation>
        <location evidence="1">Membrane</location>
    </subcellularLocation>
</comment>
<keyword evidence="5 7" id="KW-0472">Membrane</keyword>
<dbReference type="GO" id="GO:0016020">
    <property type="term" value="C:membrane"/>
    <property type="evidence" value="ECO:0007669"/>
    <property type="project" value="UniProtKB-SubCell"/>
</dbReference>
<dbReference type="Proteomes" id="UP000187209">
    <property type="component" value="Unassembled WGS sequence"/>
</dbReference>
<evidence type="ECO:0008006" key="10">
    <source>
        <dbReference type="Google" id="ProtNLM"/>
    </source>
</evidence>
<evidence type="ECO:0000256" key="3">
    <source>
        <dbReference type="ARBA" id="ARBA00022692"/>
    </source>
</evidence>
<dbReference type="InterPro" id="IPR002159">
    <property type="entry name" value="CD36_fam"/>
</dbReference>
<evidence type="ECO:0000313" key="8">
    <source>
        <dbReference type="EMBL" id="OMJ81138.1"/>
    </source>
</evidence>
<sequence length="1073" mass="121892">MIKKPWVIGCCLACWAIVFLLIAILTPIILSQLLEDNVKDSVKLTSSNGKKLWGELPGDSDCIMYQNYHLFNLLNPEGLLEGEPPNLEDKSGYLYQEYDKFINIGRHKYDGHKIIRFHLLRYEKITHHTEWPSNLTPDDKITTISVGAFGAWDQLKHVSRQQLAISGLYSIINGLETTLAITIYATGVQGFLLSFPVAYLVVFEPSGISKELAEQLWYDPNYGMNNTVNMQVWVQALVENSVNGTFSVPTPITGNLYILWQYFGLTNNQMTLLFNGYFNDAYQLITYMVYVNYECDLYGGEELCDPLYLSAIQWNSSFVTRFPPGGAGATPSIATTNSSTPGFPEIYYYYNATSTETKYPGVYFNQTNYNLLFYYNRTTGWPAYNDSTLLDVGKMNQFFDLSYQGNFSGLANILQLPTENHARVLWDYVNALIDFTALQGRYDPVVYNIQNRGISTEASLGSVGSQTLYSIIVGMSQVLPISITSVYASLQSQAEQFNCPDVVEHILSAKESSICYMYGLSWTSSSNGMALWILTYWNGENSTEWFTFQKLSSLNNTSMQTLFLTSNSLTQTFARYDLTLKTNYNCPNSGLRCDPMYLAKMQWGKGLVTMNLPSIFSSLHIGNSSSIINYDFLSMGLTGTPEYFSYSQKKNAPVLSDNQINYLLSFNGLLCSTQFQLFFIYEYEGSIDIQQQAFNLTQGNVVVDYLRYMIDLYFLGGLIQTKSVNTILWNDTEPLLEMALVTNPLLGGNPSTDLTSTSIGQNMTQDHFEGMGLDFRDGMDTGETHVNNVREYRLYGGQPYINVPMKGYFGQLPNNTGPNLTWYNLNPWSEEVPIGGTDAWSFRPYLSKNDNIQFFLDQGSLVFDSDYIKEVTEREFLCLRYRISNSVLQSAKVNPENTKYYAFGPNGVVNETNVFTAPLFGSKPYFLSADPTLLKLINYSDPSLVVPENYESIFDVEKYSGTVLHVMEQLQYNFELKPDNLYPKLGLYNLQTYGYRTYMPFFFVQRYERLSQHIVDKYFGLIHTVLTVMLAAQIAGYILAGILLILLIIYIWNRKRKARIDSESERGQSLVIK</sequence>
<keyword evidence="6" id="KW-0325">Glycoprotein</keyword>
<keyword evidence="9" id="KW-1185">Reference proteome</keyword>
<protein>
    <recommendedName>
        <fullName evidence="10">CD36 family protein</fullName>
    </recommendedName>
</protein>
<evidence type="ECO:0000256" key="2">
    <source>
        <dbReference type="ARBA" id="ARBA00010532"/>
    </source>
</evidence>
<dbReference type="OrthoDB" id="284331at2759"/>
<evidence type="ECO:0000256" key="7">
    <source>
        <dbReference type="SAM" id="Phobius"/>
    </source>
</evidence>
<evidence type="ECO:0000256" key="5">
    <source>
        <dbReference type="ARBA" id="ARBA00023136"/>
    </source>
</evidence>
<gene>
    <name evidence="8" type="ORF">SteCoe_18453</name>
</gene>
<dbReference type="EMBL" id="MPUH01000392">
    <property type="protein sequence ID" value="OMJ81138.1"/>
    <property type="molecule type" value="Genomic_DNA"/>
</dbReference>
<reference evidence="8 9" key="1">
    <citation type="submission" date="2016-11" db="EMBL/GenBank/DDBJ databases">
        <title>The macronuclear genome of Stentor coeruleus: a giant cell with tiny introns.</title>
        <authorList>
            <person name="Slabodnick M."/>
            <person name="Ruby J.G."/>
            <person name="Reiff S.B."/>
            <person name="Swart E.C."/>
            <person name="Gosai S."/>
            <person name="Prabakaran S."/>
            <person name="Witkowska E."/>
            <person name="Larue G.E."/>
            <person name="Fisher S."/>
            <person name="Freeman R.M."/>
            <person name="Gunawardena J."/>
            <person name="Chu W."/>
            <person name="Stover N.A."/>
            <person name="Gregory B.D."/>
            <person name="Nowacki M."/>
            <person name="Derisi J."/>
            <person name="Roy S.W."/>
            <person name="Marshall W.F."/>
            <person name="Sood P."/>
        </authorList>
    </citation>
    <scope>NUCLEOTIDE SEQUENCE [LARGE SCALE GENOMIC DNA]</scope>
    <source>
        <strain evidence="8">WM001</strain>
    </source>
</reference>
<proteinExistence type="inferred from homology"/>
<organism evidence="8 9">
    <name type="scientific">Stentor coeruleus</name>
    <dbReference type="NCBI Taxonomy" id="5963"/>
    <lineage>
        <taxon>Eukaryota</taxon>
        <taxon>Sar</taxon>
        <taxon>Alveolata</taxon>
        <taxon>Ciliophora</taxon>
        <taxon>Postciliodesmatophora</taxon>
        <taxon>Heterotrichea</taxon>
        <taxon>Heterotrichida</taxon>
        <taxon>Stentoridae</taxon>
        <taxon>Stentor</taxon>
    </lineage>
</organism>
<keyword evidence="4 7" id="KW-1133">Transmembrane helix</keyword>